<sequence length="203" mass="23153">MALMVTHVVTIALRVRAMGSRTAIANGILILMTLRVTHFPLRKLDRDAPTKYFQAPERTHREWESSHKFDFLYRFYDSDQQPLYIGITAGGGIRWDQHRKHSEWWPLAEYVAVSFYQSYEAVKVAEKAAIRSEQPRFNKLFLRGPANASLHLHGHAEDAAALLFRDAEPEFIASLAALLTQPERFPQPEPPPPAAFADESNQL</sequence>
<organism evidence="2 3">
    <name type="scientific">Streptomyces graminofaciens</name>
    <dbReference type="NCBI Taxonomy" id="68212"/>
    <lineage>
        <taxon>Bacteria</taxon>
        <taxon>Bacillati</taxon>
        <taxon>Actinomycetota</taxon>
        <taxon>Actinomycetes</taxon>
        <taxon>Kitasatosporales</taxon>
        <taxon>Streptomycetaceae</taxon>
        <taxon>Streptomyces</taxon>
    </lineage>
</organism>
<protein>
    <recommendedName>
        <fullName evidence="4">GIY-YIG domain-containing protein</fullName>
    </recommendedName>
</protein>
<evidence type="ECO:0000313" key="2">
    <source>
        <dbReference type="EMBL" id="BBC35236.1"/>
    </source>
</evidence>
<reference evidence="2 3" key="1">
    <citation type="journal article" date="2010" name="ChemBioChem">
        <title>Cloning and characterization of the biosynthetic gene cluster of 16-membered macrolide antibiotic FD-891: involvement of a dual functional cytochrome P450 monooxygenase catalyzing epoxidation and hydroxylation.</title>
        <authorList>
            <person name="Kudo F."/>
            <person name="Motegi A."/>
            <person name="Mizoue K."/>
            <person name="Eguchi T."/>
        </authorList>
    </citation>
    <scope>NUCLEOTIDE SEQUENCE [LARGE SCALE GENOMIC DNA]</scope>
    <source>
        <strain evidence="2 3">A-8890</strain>
    </source>
</reference>
<reference evidence="2 3" key="2">
    <citation type="journal article" date="2023" name="ChemBioChem">
        <title>Acyltransferase Domain Exchange between Two Independent Type I Polyketide Synthases in the Same Producer Strain of Macrolide Antibiotics.</title>
        <authorList>
            <person name="Kudo F."/>
            <person name="Kishikawa K."/>
            <person name="Tsuboi K."/>
            <person name="Kido T."/>
            <person name="Usui T."/>
            <person name="Hashimoto J."/>
            <person name="Shin-Ya K."/>
            <person name="Miyanaga A."/>
            <person name="Eguchi T."/>
        </authorList>
    </citation>
    <scope>NUCLEOTIDE SEQUENCE [LARGE SCALE GENOMIC DNA]</scope>
    <source>
        <strain evidence="2 3">A-8890</strain>
    </source>
</reference>
<proteinExistence type="predicted"/>
<gene>
    <name evidence="2" type="ORF">SGFS_065300</name>
</gene>
<feature type="compositionally biased region" description="Pro residues" evidence="1">
    <location>
        <begin position="185"/>
        <end position="194"/>
    </location>
</feature>
<name>A0ABN5VT25_9ACTN</name>
<dbReference type="EMBL" id="AP018448">
    <property type="protein sequence ID" value="BBC35236.1"/>
    <property type="molecule type" value="Genomic_DNA"/>
</dbReference>
<accession>A0ABN5VT25</accession>
<keyword evidence="3" id="KW-1185">Reference proteome</keyword>
<feature type="region of interest" description="Disordered" evidence="1">
    <location>
        <begin position="182"/>
        <end position="203"/>
    </location>
</feature>
<evidence type="ECO:0008006" key="4">
    <source>
        <dbReference type="Google" id="ProtNLM"/>
    </source>
</evidence>
<dbReference type="Proteomes" id="UP001321542">
    <property type="component" value="Chromosome"/>
</dbReference>
<dbReference type="CDD" id="cd00719">
    <property type="entry name" value="GIY-YIG_SF"/>
    <property type="match status" value="1"/>
</dbReference>
<evidence type="ECO:0000256" key="1">
    <source>
        <dbReference type="SAM" id="MobiDB-lite"/>
    </source>
</evidence>
<evidence type="ECO:0000313" key="3">
    <source>
        <dbReference type="Proteomes" id="UP001321542"/>
    </source>
</evidence>